<organism evidence="1 2">
    <name type="scientific">Allacma fusca</name>
    <dbReference type="NCBI Taxonomy" id="39272"/>
    <lineage>
        <taxon>Eukaryota</taxon>
        <taxon>Metazoa</taxon>
        <taxon>Ecdysozoa</taxon>
        <taxon>Arthropoda</taxon>
        <taxon>Hexapoda</taxon>
        <taxon>Collembola</taxon>
        <taxon>Symphypleona</taxon>
        <taxon>Sminthuridae</taxon>
        <taxon>Allacma</taxon>
    </lineage>
</organism>
<evidence type="ECO:0000313" key="1">
    <source>
        <dbReference type="EMBL" id="CAG7821588.1"/>
    </source>
</evidence>
<dbReference type="InterPro" id="IPR005312">
    <property type="entry name" value="DUF1759"/>
</dbReference>
<dbReference type="Pfam" id="PF03564">
    <property type="entry name" value="DUF1759"/>
    <property type="match status" value="1"/>
</dbReference>
<dbReference type="Proteomes" id="UP000708208">
    <property type="component" value="Unassembled WGS sequence"/>
</dbReference>
<sequence length="209" mass="23367">MIIKTANAQAAAAAANPVNQPIHMKLAKLPDSELPKFSGKYDEWLTFSDRFKHTIHNRRDLSGSEKLKYLQAALQGEASKIIRTLPITDSNYQPAWDQIEAKYLHQREIVFNHLDSILDHPEVPPGSISALESLMIDCNNSVQALATLGRVDELGHDFIVKIILRKMDPGTRREFKKSLPDTDVPSLKTLNDFINKVVADHATEAATSE</sequence>
<dbReference type="PANTHER" id="PTHR22954">
    <property type="entry name" value="RETROVIRAL PROTEASE-RELATED"/>
    <property type="match status" value="1"/>
</dbReference>
<proteinExistence type="predicted"/>
<comment type="caution">
    <text evidence="1">The sequence shown here is derived from an EMBL/GenBank/DDBJ whole genome shotgun (WGS) entry which is preliminary data.</text>
</comment>
<dbReference type="AlphaFoldDB" id="A0A8J2KR38"/>
<accession>A0A8J2KR38</accession>
<dbReference type="PANTHER" id="PTHR22954:SF3">
    <property type="entry name" value="PROTEIN CBG08539"/>
    <property type="match status" value="1"/>
</dbReference>
<name>A0A8J2KR38_9HEXA</name>
<keyword evidence="2" id="KW-1185">Reference proteome</keyword>
<dbReference type="EMBL" id="CAJVCH010516074">
    <property type="protein sequence ID" value="CAG7821588.1"/>
    <property type="molecule type" value="Genomic_DNA"/>
</dbReference>
<gene>
    <name evidence="1" type="ORF">AFUS01_LOCUS31919</name>
</gene>
<feature type="non-terminal residue" evidence="1">
    <location>
        <position position="209"/>
    </location>
</feature>
<reference evidence="1" key="1">
    <citation type="submission" date="2021-06" db="EMBL/GenBank/DDBJ databases">
        <authorList>
            <person name="Hodson N. C."/>
            <person name="Mongue J. A."/>
            <person name="Jaron S. K."/>
        </authorList>
    </citation>
    <scope>NUCLEOTIDE SEQUENCE</scope>
</reference>
<evidence type="ECO:0000313" key="2">
    <source>
        <dbReference type="Proteomes" id="UP000708208"/>
    </source>
</evidence>
<protein>
    <submittedName>
        <fullName evidence="1">Uncharacterized protein</fullName>
    </submittedName>
</protein>
<dbReference type="OrthoDB" id="7444419at2759"/>